<dbReference type="InterPro" id="IPR001789">
    <property type="entry name" value="Sig_transdc_resp-reg_receiver"/>
</dbReference>
<dbReference type="AlphaFoldDB" id="A0A510XV73"/>
<dbReference type="RefSeq" id="WP_089346668.1">
    <property type="nucleotide sequence ID" value="NZ_BJUM01000014.1"/>
</dbReference>
<evidence type="ECO:0000313" key="7">
    <source>
        <dbReference type="EMBL" id="GEK54898.1"/>
    </source>
</evidence>
<dbReference type="SUPFAM" id="SSF52172">
    <property type="entry name" value="CheY-like"/>
    <property type="match status" value="1"/>
</dbReference>
<dbReference type="GO" id="GO:1902201">
    <property type="term" value="P:negative regulation of bacterial-type flagellum-dependent cell motility"/>
    <property type="evidence" value="ECO:0007669"/>
    <property type="project" value="TreeGrafter"/>
</dbReference>
<dbReference type="GO" id="GO:0052621">
    <property type="term" value="F:diguanylate cyclase activity"/>
    <property type="evidence" value="ECO:0007669"/>
    <property type="project" value="UniProtKB-EC"/>
</dbReference>
<evidence type="ECO:0000259" key="5">
    <source>
        <dbReference type="PROSITE" id="PS50110"/>
    </source>
</evidence>
<protein>
    <recommendedName>
        <fullName evidence="2">diguanylate cyclase</fullName>
        <ecNumber evidence="2">2.7.7.65</ecNumber>
    </recommendedName>
</protein>
<dbReference type="EC" id="2.7.7.65" evidence="2"/>
<dbReference type="InterPro" id="IPR011006">
    <property type="entry name" value="CheY-like_superfamily"/>
</dbReference>
<dbReference type="Pfam" id="PF00072">
    <property type="entry name" value="Response_reg"/>
    <property type="match status" value="1"/>
</dbReference>
<sequence>MPKKAKILIVDDDPLNRLVLEKTLGQDHDVFLVDSGEKALTFTKSNQVDLIILDVVMPGIDGYEVLVQLKENPITQSIPIIFISANNSHTDEAKGLELGAMDYITKPFNASIVKVRVRNQLLIKQKNDLLEMLASIDGLTEIPNRRYLDENLSREWRRSKRNGSCLSVLLMDIDHFKRYNDCYGHRAGDECLKQVAQALAAQCERSTDFIARYGGEEFAAVLPDVNKQQAQAFAQKLRKAVHDLNIEHKASLNAEHITISIGIASMENGNASAEQALLEQADLGLYAAKDAGRDQVFAVNL</sequence>
<dbReference type="PANTHER" id="PTHR45138">
    <property type="entry name" value="REGULATORY COMPONENTS OF SENSORY TRANSDUCTION SYSTEM"/>
    <property type="match status" value="1"/>
</dbReference>
<dbReference type="Gene3D" id="3.30.70.270">
    <property type="match status" value="1"/>
</dbReference>
<dbReference type="SUPFAM" id="SSF55073">
    <property type="entry name" value="Nucleotide cyclase"/>
    <property type="match status" value="1"/>
</dbReference>
<dbReference type="GO" id="GO:0000160">
    <property type="term" value="P:phosphorelay signal transduction system"/>
    <property type="evidence" value="ECO:0007669"/>
    <property type="project" value="InterPro"/>
</dbReference>
<accession>A0A510XV73</accession>
<dbReference type="InterPro" id="IPR000160">
    <property type="entry name" value="GGDEF_dom"/>
</dbReference>
<evidence type="ECO:0000256" key="2">
    <source>
        <dbReference type="ARBA" id="ARBA00012528"/>
    </source>
</evidence>
<evidence type="ECO:0000259" key="6">
    <source>
        <dbReference type="PROSITE" id="PS50887"/>
    </source>
</evidence>
<dbReference type="SMART" id="SM00448">
    <property type="entry name" value="REC"/>
    <property type="match status" value="1"/>
</dbReference>
<dbReference type="InterPro" id="IPR029787">
    <property type="entry name" value="Nucleotide_cyclase"/>
</dbReference>
<organism evidence="7 8">
    <name type="scientific">Pseudoalteromonas espejiana</name>
    <dbReference type="NCBI Taxonomy" id="28107"/>
    <lineage>
        <taxon>Bacteria</taxon>
        <taxon>Pseudomonadati</taxon>
        <taxon>Pseudomonadota</taxon>
        <taxon>Gammaproteobacteria</taxon>
        <taxon>Alteromonadales</taxon>
        <taxon>Pseudoalteromonadaceae</taxon>
        <taxon>Pseudoalteromonas</taxon>
    </lineage>
</organism>
<dbReference type="PROSITE" id="PS50887">
    <property type="entry name" value="GGDEF"/>
    <property type="match status" value="1"/>
</dbReference>
<comment type="cofactor">
    <cofactor evidence="1">
        <name>Mg(2+)</name>
        <dbReference type="ChEBI" id="CHEBI:18420"/>
    </cofactor>
</comment>
<dbReference type="FunFam" id="3.30.70.270:FF:000001">
    <property type="entry name" value="Diguanylate cyclase domain protein"/>
    <property type="match status" value="1"/>
</dbReference>
<dbReference type="PROSITE" id="PS50110">
    <property type="entry name" value="RESPONSE_REGULATORY"/>
    <property type="match status" value="1"/>
</dbReference>
<dbReference type="GO" id="GO:0043709">
    <property type="term" value="P:cell adhesion involved in single-species biofilm formation"/>
    <property type="evidence" value="ECO:0007669"/>
    <property type="project" value="TreeGrafter"/>
</dbReference>
<dbReference type="Gene3D" id="3.40.50.2300">
    <property type="match status" value="1"/>
</dbReference>
<dbReference type="NCBIfam" id="TIGR00254">
    <property type="entry name" value="GGDEF"/>
    <property type="match status" value="1"/>
</dbReference>
<proteinExistence type="predicted"/>
<feature type="modified residue" description="4-aspartylphosphate" evidence="4">
    <location>
        <position position="54"/>
    </location>
</feature>
<evidence type="ECO:0000256" key="1">
    <source>
        <dbReference type="ARBA" id="ARBA00001946"/>
    </source>
</evidence>
<evidence type="ECO:0000313" key="8">
    <source>
        <dbReference type="Proteomes" id="UP000321419"/>
    </source>
</evidence>
<dbReference type="Pfam" id="PF00990">
    <property type="entry name" value="GGDEF"/>
    <property type="match status" value="1"/>
</dbReference>
<evidence type="ECO:0000256" key="4">
    <source>
        <dbReference type="PROSITE-ProRule" id="PRU00169"/>
    </source>
</evidence>
<name>A0A510XV73_9GAMM</name>
<keyword evidence="4" id="KW-0597">Phosphoprotein</keyword>
<dbReference type="OrthoDB" id="9812260at2"/>
<gene>
    <name evidence="7" type="ORF">PES01_17430</name>
</gene>
<dbReference type="SMART" id="SM00267">
    <property type="entry name" value="GGDEF"/>
    <property type="match status" value="1"/>
</dbReference>
<dbReference type="CDD" id="cd01949">
    <property type="entry name" value="GGDEF"/>
    <property type="match status" value="1"/>
</dbReference>
<dbReference type="EMBL" id="BJUM01000014">
    <property type="protein sequence ID" value="GEK54898.1"/>
    <property type="molecule type" value="Genomic_DNA"/>
</dbReference>
<dbReference type="GO" id="GO:0005886">
    <property type="term" value="C:plasma membrane"/>
    <property type="evidence" value="ECO:0007669"/>
    <property type="project" value="TreeGrafter"/>
</dbReference>
<evidence type="ECO:0000256" key="3">
    <source>
        <dbReference type="ARBA" id="ARBA00034247"/>
    </source>
</evidence>
<dbReference type="PANTHER" id="PTHR45138:SF9">
    <property type="entry name" value="DIGUANYLATE CYCLASE DGCM-RELATED"/>
    <property type="match status" value="1"/>
</dbReference>
<dbReference type="InterPro" id="IPR043128">
    <property type="entry name" value="Rev_trsase/Diguanyl_cyclase"/>
</dbReference>
<dbReference type="Proteomes" id="UP000321419">
    <property type="component" value="Unassembled WGS sequence"/>
</dbReference>
<reference evidence="7 8" key="1">
    <citation type="submission" date="2019-07" db="EMBL/GenBank/DDBJ databases">
        <title>Whole genome shotgun sequence of Pseudoalteromonas espejiana NBRC 102222.</title>
        <authorList>
            <person name="Hosoyama A."/>
            <person name="Uohara A."/>
            <person name="Ohji S."/>
            <person name="Ichikawa N."/>
        </authorList>
    </citation>
    <scope>NUCLEOTIDE SEQUENCE [LARGE SCALE GENOMIC DNA]</scope>
    <source>
        <strain evidence="7 8">NBRC 102222</strain>
    </source>
</reference>
<dbReference type="InterPro" id="IPR050469">
    <property type="entry name" value="Diguanylate_Cyclase"/>
</dbReference>
<comment type="caution">
    <text evidence="7">The sequence shown here is derived from an EMBL/GenBank/DDBJ whole genome shotgun (WGS) entry which is preliminary data.</text>
</comment>
<comment type="catalytic activity">
    <reaction evidence="3">
        <text>2 GTP = 3',3'-c-di-GMP + 2 diphosphate</text>
        <dbReference type="Rhea" id="RHEA:24898"/>
        <dbReference type="ChEBI" id="CHEBI:33019"/>
        <dbReference type="ChEBI" id="CHEBI:37565"/>
        <dbReference type="ChEBI" id="CHEBI:58805"/>
        <dbReference type="EC" id="2.7.7.65"/>
    </reaction>
</comment>
<feature type="domain" description="Response regulatory" evidence="5">
    <location>
        <begin position="6"/>
        <end position="121"/>
    </location>
</feature>
<feature type="domain" description="GGDEF" evidence="6">
    <location>
        <begin position="164"/>
        <end position="301"/>
    </location>
</feature>
<keyword evidence="8" id="KW-1185">Reference proteome</keyword>